<evidence type="ECO:0000313" key="2">
    <source>
        <dbReference type="Proteomes" id="UP000292052"/>
    </source>
</evidence>
<name>A0A482VSN4_ASBVE</name>
<organism evidence="1 2">
    <name type="scientific">Asbolus verrucosus</name>
    <name type="common">Desert ironclad beetle</name>
    <dbReference type="NCBI Taxonomy" id="1661398"/>
    <lineage>
        <taxon>Eukaryota</taxon>
        <taxon>Metazoa</taxon>
        <taxon>Ecdysozoa</taxon>
        <taxon>Arthropoda</taxon>
        <taxon>Hexapoda</taxon>
        <taxon>Insecta</taxon>
        <taxon>Pterygota</taxon>
        <taxon>Neoptera</taxon>
        <taxon>Endopterygota</taxon>
        <taxon>Coleoptera</taxon>
        <taxon>Polyphaga</taxon>
        <taxon>Cucujiformia</taxon>
        <taxon>Tenebrionidae</taxon>
        <taxon>Pimeliinae</taxon>
        <taxon>Asbolus</taxon>
    </lineage>
</organism>
<evidence type="ECO:0000313" key="1">
    <source>
        <dbReference type="EMBL" id="RZC35696.1"/>
    </source>
</evidence>
<dbReference type="EMBL" id="QDEB01068584">
    <property type="protein sequence ID" value="RZC35696.1"/>
    <property type="molecule type" value="Genomic_DNA"/>
</dbReference>
<dbReference type="Proteomes" id="UP000292052">
    <property type="component" value="Unassembled WGS sequence"/>
</dbReference>
<proteinExistence type="predicted"/>
<dbReference type="AlphaFoldDB" id="A0A482VSN4"/>
<gene>
    <name evidence="1" type="ORF">BDFB_013432</name>
</gene>
<sequence length="97" mass="11141">MIKKDDSQSIPKIVKLELNNMIKKDDSQSILKIVKPELSNVVKKDSLNLTATKRYIDIVHGQKAVNVLEFSFDDEKFLNIPMNVEVIKYYSTANLKD</sequence>
<accession>A0A482VSN4</accession>
<protein>
    <submittedName>
        <fullName evidence="1">Uncharacterized protein</fullName>
    </submittedName>
</protein>
<feature type="non-terminal residue" evidence="1">
    <location>
        <position position="97"/>
    </location>
</feature>
<comment type="caution">
    <text evidence="1">The sequence shown here is derived from an EMBL/GenBank/DDBJ whole genome shotgun (WGS) entry which is preliminary data.</text>
</comment>
<reference evidence="1 2" key="1">
    <citation type="submission" date="2017-03" db="EMBL/GenBank/DDBJ databases">
        <title>Genome of the blue death feigning beetle - Asbolus verrucosus.</title>
        <authorList>
            <person name="Rider S.D."/>
        </authorList>
    </citation>
    <scope>NUCLEOTIDE SEQUENCE [LARGE SCALE GENOMIC DNA]</scope>
    <source>
        <strain evidence="1">Butters</strain>
        <tissue evidence="1">Head and leg muscle</tissue>
    </source>
</reference>
<keyword evidence="2" id="KW-1185">Reference proteome</keyword>